<dbReference type="AlphaFoldDB" id="A0A0E9UFV8"/>
<protein>
    <submittedName>
        <fullName evidence="1">Uncharacterized protein</fullName>
    </submittedName>
</protein>
<name>A0A0E9UFV8_ANGAN</name>
<organism evidence="1">
    <name type="scientific">Anguilla anguilla</name>
    <name type="common">European freshwater eel</name>
    <name type="synonym">Muraena anguilla</name>
    <dbReference type="NCBI Taxonomy" id="7936"/>
    <lineage>
        <taxon>Eukaryota</taxon>
        <taxon>Metazoa</taxon>
        <taxon>Chordata</taxon>
        <taxon>Craniata</taxon>
        <taxon>Vertebrata</taxon>
        <taxon>Euteleostomi</taxon>
        <taxon>Actinopterygii</taxon>
        <taxon>Neopterygii</taxon>
        <taxon>Teleostei</taxon>
        <taxon>Anguilliformes</taxon>
        <taxon>Anguillidae</taxon>
        <taxon>Anguilla</taxon>
    </lineage>
</organism>
<proteinExistence type="predicted"/>
<sequence length="35" mass="3764">MSPSILKIKMENHLQDPAIATFYILGQSTIGSDSG</sequence>
<reference evidence="1" key="2">
    <citation type="journal article" date="2015" name="Fish Shellfish Immunol.">
        <title>Early steps in the European eel (Anguilla anguilla)-Vibrio vulnificus interaction in the gills: Role of the RtxA13 toxin.</title>
        <authorList>
            <person name="Callol A."/>
            <person name="Pajuelo D."/>
            <person name="Ebbesson L."/>
            <person name="Teles M."/>
            <person name="MacKenzie S."/>
            <person name="Amaro C."/>
        </authorList>
    </citation>
    <scope>NUCLEOTIDE SEQUENCE</scope>
</reference>
<reference evidence="1" key="1">
    <citation type="submission" date="2014-11" db="EMBL/GenBank/DDBJ databases">
        <authorList>
            <person name="Amaro Gonzalez C."/>
        </authorList>
    </citation>
    <scope>NUCLEOTIDE SEQUENCE</scope>
</reference>
<evidence type="ECO:0000313" key="1">
    <source>
        <dbReference type="EMBL" id="JAH64739.1"/>
    </source>
</evidence>
<accession>A0A0E9UFV8</accession>
<dbReference type="EMBL" id="GBXM01043838">
    <property type="protein sequence ID" value="JAH64739.1"/>
    <property type="molecule type" value="Transcribed_RNA"/>
</dbReference>